<dbReference type="RefSeq" id="XP_018065733.1">
    <property type="nucleotide sequence ID" value="XM_018206140.1"/>
</dbReference>
<dbReference type="AlphaFoldDB" id="A0A194WTU1"/>
<keyword evidence="1" id="KW-0812">Transmembrane</keyword>
<reference evidence="2 3" key="1">
    <citation type="submission" date="2015-10" db="EMBL/GenBank/DDBJ databases">
        <title>Full genome of DAOMC 229536 Phialocephala scopiformis, a fungal endophyte of spruce producing the potent anti-insectan compound rugulosin.</title>
        <authorList>
            <consortium name="DOE Joint Genome Institute"/>
            <person name="Walker A.K."/>
            <person name="Frasz S.L."/>
            <person name="Seifert K.A."/>
            <person name="Miller J.D."/>
            <person name="Mondo S.J."/>
            <person name="Labutti K."/>
            <person name="Lipzen A."/>
            <person name="Dockter R."/>
            <person name="Kennedy M."/>
            <person name="Grigoriev I.V."/>
            <person name="Spatafora J.W."/>
        </authorList>
    </citation>
    <scope>NUCLEOTIDE SEQUENCE [LARGE SCALE GENOMIC DNA]</scope>
    <source>
        <strain evidence="2 3">CBS 120377</strain>
    </source>
</reference>
<evidence type="ECO:0000313" key="2">
    <source>
        <dbReference type="EMBL" id="KUJ11378.1"/>
    </source>
</evidence>
<keyword evidence="3" id="KW-1185">Reference proteome</keyword>
<proteinExistence type="predicted"/>
<accession>A0A194WTU1</accession>
<evidence type="ECO:0000256" key="1">
    <source>
        <dbReference type="SAM" id="Phobius"/>
    </source>
</evidence>
<gene>
    <name evidence="2" type="ORF">LY89DRAFT_243379</name>
</gene>
<feature type="transmembrane region" description="Helical" evidence="1">
    <location>
        <begin position="52"/>
        <end position="74"/>
    </location>
</feature>
<dbReference type="Proteomes" id="UP000070700">
    <property type="component" value="Unassembled WGS sequence"/>
</dbReference>
<dbReference type="KEGG" id="psco:LY89DRAFT_243379"/>
<evidence type="ECO:0000313" key="3">
    <source>
        <dbReference type="Proteomes" id="UP000070700"/>
    </source>
</evidence>
<dbReference type="GeneID" id="28815866"/>
<organism evidence="2 3">
    <name type="scientific">Mollisia scopiformis</name>
    <name type="common">Conifer needle endophyte fungus</name>
    <name type="synonym">Phialocephala scopiformis</name>
    <dbReference type="NCBI Taxonomy" id="149040"/>
    <lineage>
        <taxon>Eukaryota</taxon>
        <taxon>Fungi</taxon>
        <taxon>Dikarya</taxon>
        <taxon>Ascomycota</taxon>
        <taxon>Pezizomycotina</taxon>
        <taxon>Leotiomycetes</taxon>
        <taxon>Helotiales</taxon>
        <taxon>Mollisiaceae</taxon>
        <taxon>Mollisia</taxon>
    </lineage>
</organism>
<keyword evidence="1" id="KW-1133">Transmembrane helix</keyword>
<sequence>MPIVGKAEYLNPCLQNITDEDKDNPLPRLDHIHQASRWEKMRLAKRKKRGQVRVCGSFQWVLTLILCTTSSFTITHGYHA</sequence>
<keyword evidence="1" id="KW-0472">Membrane</keyword>
<dbReference type="EMBL" id="KQ947427">
    <property type="protein sequence ID" value="KUJ11378.1"/>
    <property type="molecule type" value="Genomic_DNA"/>
</dbReference>
<dbReference type="InParanoid" id="A0A194WTU1"/>
<protein>
    <submittedName>
        <fullName evidence="2">Uncharacterized protein</fullName>
    </submittedName>
</protein>
<name>A0A194WTU1_MOLSC</name>